<organism evidence="1 2">
    <name type="scientific">Paraburkholderia solisilvae</name>
    <dbReference type="NCBI Taxonomy" id="624376"/>
    <lineage>
        <taxon>Bacteria</taxon>
        <taxon>Pseudomonadati</taxon>
        <taxon>Pseudomonadota</taxon>
        <taxon>Betaproteobacteria</taxon>
        <taxon>Burkholderiales</taxon>
        <taxon>Burkholderiaceae</taxon>
        <taxon>Paraburkholderia</taxon>
    </lineage>
</organism>
<evidence type="ECO:0000313" key="1">
    <source>
        <dbReference type="EMBL" id="CAB3770447.1"/>
    </source>
</evidence>
<dbReference type="EMBL" id="CADIKF010000071">
    <property type="protein sequence ID" value="CAB3770447.1"/>
    <property type="molecule type" value="Genomic_DNA"/>
</dbReference>
<accession>A0A6J5EYB2</accession>
<dbReference type="Proteomes" id="UP000494329">
    <property type="component" value="Unassembled WGS sequence"/>
</dbReference>
<proteinExistence type="predicted"/>
<gene>
    <name evidence="1" type="ORF">LMG29739_05784</name>
</gene>
<reference evidence="1 2" key="1">
    <citation type="submission" date="2020-04" db="EMBL/GenBank/DDBJ databases">
        <authorList>
            <person name="De Canck E."/>
        </authorList>
    </citation>
    <scope>NUCLEOTIDE SEQUENCE [LARGE SCALE GENOMIC DNA]</scope>
    <source>
        <strain evidence="1 2">LMG 29739</strain>
    </source>
</reference>
<sequence length="72" mass="8468">MNELLYDEHIERTRHAIMKRIEQAREHSPSSPQHEAYLRTAGTILTGLTRNFEVADEDYDSLRRRIDAERGT</sequence>
<protein>
    <submittedName>
        <fullName evidence="1">Uncharacterized protein</fullName>
    </submittedName>
</protein>
<dbReference type="AlphaFoldDB" id="A0A6J5EYB2"/>
<keyword evidence="2" id="KW-1185">Reference proteome</keyword>
<evidence type="ECO:0000313" key="2">
    <source>
        <dbReference type="Proteomes" id="UP000494329"/>
    </source>
</evidence>
<name>A0A6J5EYB2_9BURK</name>
<dbReference type="RefSeq" id="WP_175114915.1">
    <property type="nucleotide sequence ID" value="NZ_CADIKF010000071.1"/>
</dbReference>